<dbReference type="AlphaFoldDB" id="A0A0F0GQ49"/>
<comment type="caution">
    <text evidence="1">The sequence shown here is derived from an EMBL/GenBank/DDBJ whole genome shotgun (WGS) entry which is preliminary data.</text>
</comment>
<organism evidence="1 2">
    <name type="scientific">Lentzea aerocolonigenes</name>
    <name type="common">Lechevalieria aerocolonigenes</name>
    <name type="synonym">Saccharothrix aerocolonigenes</name>
    <dbReference type="NCBI Taxonomy" id="68170"/>
    <lineage>
        <taxon>Bacteria</taxon>
        <taxon>Bacillati</taxon>
        <taxon>Actinomycetota</taxon>
        <taxon>Actinomycetes</taxon>
        <taxon>Pseudonocardiales</taxon>
        <taxon>Pseudonocardiaceae</taxon>
        <taxon>Lentzea</taxon>
    </lineage>
</organism>
<keyword evidence="2" id="KW-1185">Reference proteome</keyword>
<accession>A0A0F0GQ49</accession>
<evidence type="ECO:0008006" key="3">
    <source>
        <dbReference type="Google" id="ProtNLM"/>
    </source>
</evidence>
<evidence type="ECO:0000313" key="1">
    <source>
        <dbReference type="EMBL" id="KJK43548.1"/>
    </source>
</evidence>
<dbReference type="EMBL" id="JYJG01000286">
    <property type="protein sequence ID" value="KJK43548.1"/>
    <property type="molecule type" value="Genomic_DNA"/>
</dbReference>
<gene>
    <name evidence="1" type="ORF">UK23_32815</name>
</gene>
<sequence>MGDGWPLVWGATSDEVTAGYPCDEVFAAPKFEAHRAISVAAPRAHVFRWLCQLKAAPYSYDLLNNLGRPSPRTLTPGLEQLKLGQRFITVFALISYVVDEHVTIRVGWLGRLMFGELAISYVVHDEGPGGSRLAVKLTLPRKRHLGLLRQWVLAWLDLFMMRRQLLNLRDLAERSR</sequence>
<protein>
    <recommendedName>
        <fullName evidence="3">Polyketide cyclase</fullName>
    </recommendedName>
</protein>
<dbReference type="PATRIC" id="fig|68170.10.peg.8546"/>
<evidence type="ECO:0000313" key="2">
    <source>
        <dbReference type="Proteomes" id="UP000033393"/>
    </source>
</evidence>
<reference evidence="1 2" key="1">
    <citation type="submission" date="2015-02" db="EMBL/GenBank/DDBJ databases">
        <authorList>
            <person name="Ju K.-S."/>
            <person name="Doroghazi J.R."/>
            <person name="Metcalf W."/>
        </authorList>
    </citation>
    <scope>NUCLEOTIDE SEQUENCE [LARGE SCALE GENOMIC DNA]</scope>
    <source>
        <strain evidence="1 2">NRRL B-16140</strain>
    </source>
</reference>
<proteinExistence type="predicted"/>
<name>A0A0F0GQ49_LENAE</name>
<dbReference type="Proteomes" id="UP000033393">
    <property type="component" value="Unassembled WGS sequence"/>
</dbReference>